<dbReference type="SMART" id="SM00355">
    <property type="entry name" value="ZnF_C2H2"/>
    <property type="match status" value="2"/>
</dbReference>
<evidence type="ECO:0000256" key="1">
    <source>
        <dbReference type="PROSITE-ProRule" id="PRU00042"/>
    </source>
</evidence>
<name>A0A7S2ZE81_9RHOD</name>
<dbReference type="GO" id="GO:0008270">
    <property type="term" value="F:zinc ion binding"/>
    <property type="evidence" value="ECO:0007669"/>
    <property type="project" value="UniProtKB-KW"/>
</dbReference>
<evidence type="ECO:0000313" key="3">
    <source>
        <dbReference type="EMBL" id="CAE0037503.1"/>
    </source>
</evidence>
<reference evidence="3" key="1">
    <citation type="submission" date="2021-01" db="EMBL/GenBank/DDBJ databases">
        <authorList>
            <person name="Corre E."/>
            <person name="Pelletier E."/>
            <person name="Niang G."/>
            <person name="Scheremetjew M."/>
            <person name="Finn R."/>
            <person name="Kale V."/>
            <person name="Holt S."/>
            <person name="Cochrane G."/>
            <person name="Meng A."/>
            <person name="Brown T."/>
            <person name="Cohen L."/>
        </authorList>
    </citation>
    <scope>NUCLEOTIDE SEQUENCE</scope>
    <source>
        <strain evidence="3">CCMP 769</strain>
    </source>
</reference>
<keyword evidence="1" id="KW-0479">Metal-binding</keyword>
<keyword evidence="1" id="KW-0863">Zinc-finger</keyword>
<dbReference type="PROSITE" id="PS00028">
    <property type="entry name" value="ZINC_FINGER_C2H2_1"/>
    <property type="match status" value="2"/>
</dbReference>
<gene>
    <name evidence="3" type="ORF">RMAR00112_LOCUS5453</name>
</gene>
<feature type="domain" description="C2H2-type" evidence="2">
    <location>
        <begin position="30"/>
        <end position="60"/>
    </location>
</feature>
<dbReference type="PROSITE" id="PS50157">
    <property type="entry name" value="ZINC_FINGER_C2H2_2"/>
    <property type="match status" value="2"/>
</dbReference>
<accession>A0A7S2ZE81</accession>
<dbReference type="SUPFAM" id="SSF57667">
    <property type="entry name" value="beta-beta-alpha zinc fingers"/>
    <property type="match status" value="1"/>
</dbReference>
<keyword evidence="1" id="KW-0862">Zinc</keyword>
<dbReference type="EMBL" id="HBHW01007138">
    <property type="protein sequence ID" value="CAE0037503.1"/>
    <property type="molecule type" value="Transcribed_RNA"/>
</dbReference>
<sequence>MREASRLDSMLRNESLGSNFRPRRKPRKIFPCNVEFCPKRFTRTWNRDHHMAVVHFGIKKYACKTCNMRFDWKAQLSVHTRREHMPADGERLGLVSSAPEPRASRCTLPSLAQPTADAGTEFEESDKDDLFFAPDTRQMTSTMEGGEFSILRTEFLRYLDGFDELNQTGQQVDNIDAWDTKDCELMSLEGPPLCKHGPSFELSGTPFDWGSDGHEISGSMLCEEWTEFPQAS</sequence>
<dbReference type="Gene3D" id="3.30.160.60">
    <property type="entry name" value="Classic Zinc Finger"/>
    <property type="match status" value="1"/>
</dbReference>
<dbReference type="InterPro" id="IPR036236">
    <property type="entry name" value="Znf_C2H2_sf"/>
</dbReference>
<evidence type="ECO:0000259" key="2">
    <source>
        <dbReference type="PROSITE" id="PS50157"/>
    </source>
</evidence>
<organism evidence="3">
    <name type="scientific">Rhodosorus marinus</name>
    <dbReference type="NCBI Taxonomy" id="101924"/>
    <lineage>
        <taxon>Eukaryota</taxon>
        <taxon>Rhodophyta</taxon>
        <taxon>Stylonematophyceae</taxon>
        <taxon>Stylonematales</taxon>
        <taxon>Stylonemataceae</taxon>
        <taxon>Rhodosorus</taxon>
    </lineage>
</organism>
<proteinExistence type="predicted"/>
<dbReference type="InterPro" id="IPR013087">
    <property type="entry name" value="Znf_C2H2_type"/>
</dbReference>
<dbReference type="AlphaFoldDB" id="A0A7S2ZE81"/>
<feature type="domain" description="C2H2-type" evidence="2">
    <location>
        <begin position="61"/>
        <end position="84"/>
    </location>
</feature>
<protein>
    <recommendedName>
        <fullName evidence="2">C2H2-type domain-containing protein</fullName>
    </recommendedName>
</protein>